<dbReference type="EMBL" id="JAICBX010000001">
    <property type="protein sequence ID" value="MBW8635708.1"/>
    <property type="molecule type" value="Genomic_DNA"/>
</dbReference>
<evidence type="ECO:0000313" key="3">
    <source>
        <dbReference type="EMBL" id="MBW8635708.1"/>
    </source>
</evidence>
<feature type="binding site" evidence="2">
    <location>
        <position position="226"/>
    </location>
    <ligand>
        <name>Mg(2+)</name>
        <dbReference type="ChEBI" id="CHEBI:18420"/>
        <label>1</label>
        <note>catalytic</note>
    </ligand>
</feature>
<dbReference type="GO" id="GO:0005886">
    <property type="term" value="C:plasma membrane"/>
    <property type="evidence" value="ECO:0007669"/>
    <property type="project" value="UniProtKB-SubCell"/>
</dbReference>
<name>A0AAE3CZB1_9HYPH</name>
<dbReference type="InterPro" id="IPR006240">
    <property type="entry name" value="CysQ"/>
</dbReference>
<feature type="binding site" evidence="2">
    <location>
        <position position="96"/>
    </location>
    <ligand>
        <name>Mg(2+)</name>
        <dbReference type="ChEBI" id="CHEBI:18420"/>
        <label>1</label>
        <note>catalytic</note>
    </ligand>
</feature>
<keyword evidence="1" id="KW-0472">Membrane</keyword>
<feature type="binding site" evidence="1">
    <location>
        <position position="74"/>
    </location>
    <ligand>
        <name>substrate</name>
    </ligand>
</feature>
<proteinExistence type="inferred from homology"/>
<feature type="binding site" evidence="1">
    <location>
        <position position="226"/>
    </location>
    <ligand>
        <name>substrate</name>
    </ligand>
</feature>
<dbReference type="HAMAP" id="MF_02095">
    <property type="entry name" value="CysQ"/>
    <property type="match status" value="1"/>
</dbReference>
<dbReference type="GO" id="GO:0000287">
    <property type="term" value="F:magnesium ion binding"/>
    <property type="evidence" value="ECO:0007669"/>
    <property type="project" value="UniProtKB-UniRule"/>
</dbReference>
<organism evidence="3 4">
    <name type="scientific">Flavimaribacter sediminis</name>
    <dbReference type="NCBI Taxonomy" id="2865987"/>
    <lineage>
        <taxon>Bacteria</taxon>
        <taxon>Pseudomonadati</taxon>
        <taxon>Pseudomonadota</taxon>
        <taxon>Alphaproteobacteria</taxon>
        <taxon>Hyphomicrobiales</taxon>
        <taxon>Rhizobiaceae</taxon>
        <taxon>Flavimaribacter</taxon>
    </lineage>
</organism>
<dbReference type="AlphaFoldDB" id="A0AAE3CZB1"/>
<gene>
    <name evidence="1 3" type="primary">cysQ</name>
    <name evidence="3" type="ORF">K1W69_00795</name>
</gene>
<dbReference type="GO" id="GO:0050427">
    <property type="term" value="P:3'-phosphoadenosine 5'-phosphosulfate metabolic process"/>
    <property type="evidence" value="ECO:0007669"/>
    <property type="project" value="TreeGrafter"/>
</dbReference>
<dbReference type="PRINTS" id="PR00377">
    <property type="entry name" value="IMPHPHTASES"/>
</dbReference>
<dbReference type="GO" id="GO:0008441">
    <property type="term" value="F:3'(2'),5'-bisphosphate nucleotidase activity"/>
    <property type="evidence" value="ECO:0007669"/>
    <property type="project" value="UniProtKB-UniRule"/>
</dbReference>
<dbReference type="InterPro" id="IPR050725">
    <property type="entry name" value="CysQ/Inositol_MonoPase"/>
</dbReference>
<dbReference type="InterPro" id="IPR000760">
    <property type="entry name" value="Inositol_monophosphatase-like"/>
</dbReference>
<feature type="binding site" evidence="1">
    <location>
        <position position="226"/>
    </location>
    <ligand>
        <name>Mg(2+)</name>
        <dbReference type="ChEBI" id="CHEBI:18420"/>
        <label>2</label>
    </ligand>
</feature>
<dbReference type="Gene3D" id="3.30.540.10">
    <property type="entry name" value="Fructose-1,6-Bisphosphatase, subunit A, domain 1"/>
    <property type="match status" value="1"/>
</dbReference>
<dbReference type="NCBIfam" id="TIGR01331">
    <property type="entry name" value="bisphos_cysQ"/>
    <property type="match status" value="1"/>
</dbReference>
<feature type="binding site" evidence="2">
    <location>
        <position position="74"/>
    </location>
    <ligand>
        <name>Mg(2+)</name>
        <dbReference type="ChEBI" id="CHEBI:18420"/>
        <label>1</label>
        <note>catalytic</note>
    </ligand>
</feature>
<feature type="binding site" evidence="1">
    <location>
        <position position="74"/>
    </location>
    <ligand>
        <name>Mg(2+)</name>
        <dbReference type="ChEBI" id="CHEBI:18420"/>
        <label>1</label>
    </ligand>
</feature>
<protein>
    <recommendedName>
        <fullName evidence="1">3'(2'),5'-bisphosphate nucleotidase CysQ</fullName>
        <ecNumber evidence="1">3.1.3.7</ecNumber>
    </recommendedName>
    <alternativeName>
        <fullName evidence="1">3'(2'),5-bisphosphonucleoside 3'(2')-phosphohydrolase</fullName>
    </alternativeName>
    <alternativeName>
        <fullName evidence="1">3'-phosphoadenosine 5'-phosphate phosphatase</fullName>
        <shortName evidence="1">PAP phosphatase</shortName>
    </alternativeName>
</protein>
<dbReference type="Pfam" id="PF00459">
    <property type="entry name" value="Inositol_P"/>
    <property type="match status" value="1"/>
</dbReference>
<evidence type="ECO:0000256" key="1">
    <source>
        <dbReference type="HAMAP-Rule" id="MF_02095"/>
    </source>
</evidence>
<feature type="binding site" evidence="2">
    <location>
        <position position="97"/>
    </location>
    <ligand>
        <name>Mg(2+)</name>
        <dbReference type="ChEBI" id="CHEBI:18420"/>
        <label>1</label>
        <note>catalytic</note>
    </ligand>
</feature>
<feature type="binding site" evidence="1">
    <location>
        <position position="96"/>
    </location>
    <ligand>
        <name>Mg(2+)</name>
        <dbReference type="ChEBI" id="CHEBI:18420"/>
        <label>1</label>
    </ligand>
</feature>
<keyword evidence="1 2" id="KW-0460">Magnesium</keyword>
<feature type="binding site" evidence="2">
    <location>
        <position position="94"/>
    </location>
    <ligand>
        <name>Mg(2+)</name>
        <dbReference type="ChEBI" id="CHEBI:18420"/>
        <label>1</label>
        <note>catalytic</note>
    </ligand>
</feature>
<dbReference type="CDD" id="cd01638">
    <property type="entry name" value="CysQ"/>
    <property type="match status" value="1"/>
</dbReference>
<dbReference type="PANTHER" id="PTHR43028:SF5">
    <property type="entry name" value="3'(2'),5'-BISPHOSPHATE NUCLEOTIDASE 1"/>
    <property type="match status" value="1"/>
</dbReference>
<evidence type="ECO:0000256" key="2">
    <source>
        <dbReference type="PIRSR" id="PIRSR600760-2"/>
    </source>
</evidence>
<feature type="binding site" evidence="1">
    <location>
        <begin position="96"/>
        <end position="99"/>
    </location>
    <ligand>
        <name>substrate</name>
    </ligand>
</feature>
<dbReference type="RefSeq" id="WP_220226431.1">
    <property type="nucleotide sequence ID" value="NZ_JAICBX010000001.1"/>
</dbReference>
<evidence type="ECO:0000313" key="4">
    <source>
        <dbReference type="Proteomes" id="UP001196509"/>
    </source>
</evidence>
<keyword evidence="4" id="KW-1185">Reference proteome</keyword>
<keyword evidence="1 2" id="KW-0479">Metal-binding</keyword>
<feature type="binding site" evidence="1">
    <location>
        <position position="97"/>
    </location>
    <ligand>
        <name>Mg(2+)</name>
        <dbReference type="ChEBI" id="CHEBI:18420"/>
        <label>2</label>
    </ligand>
</feature>
<sequence length="269" mass="28518">MAQSVGSAERESLTHLFLEAALAAGGVVMRHYRNLSGVETKSDNSPVTAADREAEAIILEYLAKGASRFPVVAEESVSAGRIPQLDGDAFILVDPIDGTKEFIQSRTDFTVNIALIDNGQPLLGVVFCPALDTIYWSDGEKAWSGSVKAGEGVDAIADRKALRVRPVPEKLTAVASRSHRDEKTDAFLSENGITDCVSRGSSLKFCVVAEGEADIYPRFGPTMEWDIGAGHAVLSGAGGKVVGEDGSAFVYGKQDAGFRNSAFIAYGGR</sequence>
<comment type="cofactor">
    <cofactor evidence="1 2">
        <name>Mg(2+)</name>
        <dbReference type="ChEBI" id="CHEBI:18420"/>
    </cofactor>
</comment>
<comment type="catalytic activity">
    <reaction evidence="1">
        <text>adenosine 3',5'-bisphosphate + H2O = AMP + phosphate</text>
        <dbReference type="Rhea" id="RHEA:10040"/>
        <dbReference type="ChEBI" id="CHEBI:15377"/>
        <dbReference type="ChEBI" id="CHEBI:43474"/>
        <dbReference type="ChEBI" id="CHEBI:58343"/>
        <dbReference type="ChEBI" id="CHEBI:456215"/>
        <dbReference type="EC" id="3.1.3.7"/>
    </reaction>
</comment>
<dbReference type="GO" id="GO:0000103">
    <property type="term" value="P:sulfate assimilation"/>
    <property type="evidence" value="ECO:0007669"/>
    <property type="project" value="TreeGrafter"/>
</dbReference>
<keyword evidence="1" id="KW-1003">Cell membrane</keyword>
<dbReference type="PANTHER" id="PTHR43028">
    <property type="entry name" value="3'(2'),5'-BISPHOSPHATE NUCLEOTIDASE 1"/>
    <property type="match status" value="1"/>
</dbReference>
<accession>A0AAE3CZB1</accession>
<comment type="similarity">
    <text evidence="1">Belongs to the inositol monophosphatase superfamily. CysQ family.</text>
</comment>
<comment type="function">
    <text evidence="1">Converts adenosine-3',5'-bisphosphate (PAP) to AMP.</text>
</comment>
<dbReference type="Proteomes" id="UP001196509">
    <property type="component" value="Unassembled WGS sequence"/>
</dbReference>
<reference evidence="3" key="1">
    <citation type="submission" date="2021-08" db="EMBL/GenBank/DDBJ databases">
        <title>Hoeflea bacterium WL0058 sp. nov., isolated from the sediment.</title>
        <authorList>
            <person name="Wang L."/>
            <person name="Zhang D."/>
        </authorList>
    </citation>
    <scope>NUCLEOTIDE SEQUENCE</scope>
    <source>
        <strain evidence="3">WL0058</strain>
    </source>
</reference>
<dbReference type="SUPFAM" id="SSF56655">
    <property type="entry name" value="Carbohydrate phosphatase"/>
    <property type="match status" value="1"/>
</dbReference>
<comment type="subcellular location">
    <subcellularLocation>
        <location evidence="1">Cell inner membrane</location>
        <topology evidence="1">Peripheral membrane protein</topology>
        <orientation evidence="1">Cytoplasmic side</orientation>
    </subcellularLocation>
</comment>
<dbReference type="EC" id="3.1.3.7" evidence="1"/>
<dbReference type="Gene3D" id="3.40.190.80">
    <property type="match status" value="1"/>
</dbReference>
<feature type="binding site" evidence="1">
    <location>
        <position position="94"/>
    </location>
    <ligand>
        <name>Mg(2+)</name>
        <dbReference type="ChEBI" id="CHEBI:18420"/>
        <label>1</label>
    </ligand>
</feature>
<keyword evidence="1 3" id="KW-0378">Hydrolase</keyword>
<keyword evidence="1" id="KW-0997">Cell inner membrane</keyword>
<feature type="binding site" evidence="1">
    <location>
        <position position="94"/>
    </location>
    <ligand>
        <name>Mg(2+)</name>
        <dbReference type="ChEBI" id="CHEBI:18420"/>
        <label>2</label>
    </ligand>
</feature>
<comment type="caution">
    <text evidence="3">The sequence shown here is derived from an EMBL/GenBank/DDBJ whole genome shotgun (WGS) entry which is preliminary data.</text>
</comment>